<evidence type="ECO:0000313" key="1">
    <source>
        <dbReference type="EMBL" id="SEH01754.1"/>
    </source>
</evidence>
<dbReference type="AlphaFoldDB" id="A0A1H6EYL3"/>
<dbReference type="RefSeq" id="WP_160150648.1">
    <property type="nucleotide sequence ID" value="NZ_FNVT01000022.1"/>
</dbReference>
<gene>
    <name evidence="1" type="ORF">SAMN05444920_1223</name>
</gene>
<keyword evidence="2" id="KW-1185">Reference proteome</keyword>
<evidence type="ECO:0000313" key="2">
    <source>
        <dbReference type="Proteomes" id="UP000236732"/>
    </source>
</evidence>
<accession>A0A1H6EYL3</accession>
<protein>
    <submittedName>
        <fullName evidence="1">Uncharacterized protein</fullName>
    </submittedName>
</protein>
<reference evidence="1 2" key="1">
    <citation type="submission" date="2016-10" db="EMBL/GenBank/DDBJ databases">
        <authorList>
            <person name="de Groot N.N."/>
        </authorList>
    </citation>
    <scope>NUCLEOTIDE SEQUENCE [LARGE SCALE GENOMIC DNA]</scope>
    <source>
        <strain evidence="1 2">CGMCC 4.7037</strain>
    </source>
</reference>
<name>A0A1H6EYL3_9ACTN</name>
<dbReference type="Proteomes" id="UP000236732">
    <property type="component" value="Unassembled WGS sequence"/>
</dbReference>
<dbReference type="EMBL" id="FNVT01000022">
    <property type="protein sequence ID" value="SEH01754.1"/>
    <property type="molecule type" value="Genomic_DNA"/>
</dbReference>
<organism evidence="1 2">
    <name type="scientific">Nonomuraea solani</name>
    <dbReference type="NCBI Taxonomy" id="1144553"/>
    <lineage>
        <taxon>Bacteria</taxon>
        <taxon>Bacillati</taxon>
        <taxon>Actinomycetota</taxon>
        <taxon>Actinomycetes</taxon>
        <taxon>Streptosporangiales</taxon>
        <taxon>Streptosporangiaceae</taxon>
        <taxon>Nonomuraea</taxon>
    </lineage>
</organism>
<sequence length="45" mass="4811">MAVLSFLDPVASAAGPARTADVPAPPERTLQDRLADLLAKHSKRR</sequence>
<proteinExistence type="predicted"/>